<dbReference type="InterPro" id="IPR046342">
    <property type="entry name" value="CBS_dom_sf"/>
</dbReference>
<protein>
    <submittedName>
        <fullName evidence="4">CBS domain-containing protein</fullName>
    </submittedName>
</protein>
<evidence type="ECO:0000256" key="1">
    <source>
        <dbReference type="ARBA" id="ARBA00023122"/>
    </source>
</evidence>
<proteinExistence type="predicted"/>
<sequence>MAIKSFQGSRRQQQKVTEQSPFRVCDYMTRDLITFRTDQKIFEVVEILIKHKISGGPVVNDNNELVGIISEGDCLKQISDNRYYNMPVEKDTVGERMMTNVDTLDGNMNVFDAASIFLESKHRRFPILENGKLVGQISQKDILKAALEMKGENWNSTIK</sequence>
<dbReference type="SUPFAM" id="SSF54631">
    <property type="entry name" value="CBS-domain pair"/>
    <property type="match status" value="1"/>
</dbReference>
<evidence type="ECO:0000256" key="2">
    <source>
        <dbReference type="PROSITE-ProRule" id="PRU00703"/>
    </source>
</evidence>
<gene>
    <name evidence="4" type="ORF">J4051_15675</name>
</gene>
<dbReference type="CDD" id="cd04629">
    <property type="entry name" value="CBS_pair_bac"/>
    <property type="match status" value="1"/>
</dbReference>
<reference evidence="4 5" key="1">
    <citation type="submission" date="2021-03" db="EMBL/GenBank/DDBJ databases">
        <title>Gelidibacter sp. nov., isolated from costal sediment.</title>
        <authorList>
            <person name="Lun K.-Y."/>
        </authorList>
    </citation>
    <scope>NUCLEOTIDE SEQUENCE [LARGE SCALE GENOMIC DNA]</scope>
    <source>
        <strain evidence="4 5">DF109</strain>
    </source>
</reference>
<evidence type="ECO:0000313" key="4">
    <source>
        <dbReference type="EMBL" id="MBO3099720.1"/>
    </source>
</evidence>
<keyword evidence="5" id="KW-1185">Reference proteome</keyword>
<dbReference type="RefSeq" id="WP_208234827.1">
    <property type="nucleotide sequence ID" value="NZ_JAGEVG010000020.1"/>
</dbReference>
<dbReference type="Pfam" id="PF00571">
    <property type="entry name" value="CBS"/>
    <property type="match status" value="2"/>
</dbReference>
<dbReference type="InterPro" id="IPR000644">
    <property type="entry name" value="CBS_dom"/>
</dbReference>
<dbReference type="PANTHER" id="PTHR43080">
    <property type="entry name" value="CBS DOMAIN-CONTAINING PROTEIN CBSX3, MITOCHONDRIAL"/>
    <property type="match status" value="1"/>
</dbReference>
<evidence type="ECO:0000313" key="5">
    <source>
        <dbReference type="Proteomes" id="UP000681315"/>
    </source>
</evidence>
<name>A0ABS3SVH6_9FLAO</name>
<dbReference type="PANTHER" id="PTHR43080:SF2">
    <property type="entry name" value="CBS DOMAIN-CONTAINING PROTEIN"/>
    <property type="match status" value="1"/>
</dbReference>
<comment type="caution">
    <text evidence="4">The sequence shown here is derived from an EMBL/GenBank/DDBJ whole genome shotgun (WGS) entry which is preliminary data.</text>
</comment>
<feature type="domain" description="CBS" evidence="3">
    <location>
        <begin position="97"/>
        <end position="156"/>
    </location>
</feature>
<dbReference type="InterPro" id="IPR044729">
    <property type="entry name" value="CBS_bac"/>
</dbReference>
<organism evidence="4 5">
    <name type="scientific">Gelidibacter pelagius</name>
    <dbReference type="NCBI Taxonomy" id="2819985"/>
    <lineage>
        <taxon>Bacteria</taxon>
        <taxon>Pseudomonadati</taxon>
        <taxon>Bacteroidota</taxon>
        <taxon>Flavobacteriia</taxon>
        <taxon>Flavobacteriales</taxon>
        <taxon>Flavobacteriaceae</taxon>
        <taxon>Gelidibacter</taxon>
    </lineage>
</organism>
<dbReference type="SMART" id="SM00116">
    <property type="entry name" value="CBS"/>
    <property type="match status" value="2"/>
</dbReference>
<keyword evidence="1 2" id="KW-0129">CBS domain</keyword>
<dbReference type="Gene3D" id="3.10.580.10">
    <property type="entry name" value="CBS-domain"/>
    <property type="match status" value="1"/>
</dbReference>
<feature type="domain" description="CBS" evidence="3">
    <location>
        <begin position="28"/>
        <end position="88"/>
    </location>
</feature>
<dbReference type="EMBL" id="JAGEVG010000020">
    <property type="protein sequence ID" value="MBO3099720.1"/>
    <property type="molecule type" value="Genomic_DNA"/>
</dbReference>
<dbReference type="PROSITE" id="PS51371">
    <property type="entry name" value="CBS"/>
    <property type="match status" value="2"/>
</dbReference>
<accession>A0ABS3SVH6</accession>
<evidence type="ECO:0000259" key="3">
    <source>
        <dbReference type="PROSITE" id="PS51371"/>
    </source>
</evidence>
<dbReference type="InterPro" id="IPR051257">
    <property type="entry name" value="Diverse_CBS-Domain"/>
</dbReference>
<dbReference type="Proteomes" id="UP000681315">
    <property type="component" value="Unassembled WGS sequence"/>
</dbReference>